<keyword evidence="6" id="KW-0547">Nucleotide-binding</keyword>
<dbReference type="OrthoDB" id="10251809at2759"/>
<dbReference type="Pfam" id="PF12780">
    <property type="entry name" value="AAA_8"/>
    <property type="match status" value="1"/>
</dbReference>
<evidence type="ECO:0000256" key="3">
    <source>
        <dbReference type="ARBA" id="ARBA00022490"/>
    </source>
</evidence>
<dbReference type="Gene3D" id="1.20.58.1120">
    <property type="match status" value="1"/>
</dbReference>
<evidence type="ECO:0000256" key="2">
    <source>
        <dbReference type="ARBA" id="ARBA00008887"/>
    </source>
</evidence>
<keyword evidence="12" id="KW-0206">Cytoskeleton</keyword>
<dbReference type="Pfam" id="PF12774">
    <property type="entry name" value="AAA_6"/>
    <property type="match status" value="2"/>
</dbReference>
<evidence type="ECO:0000256" key="9">
    <source>
        <dbReference type="ARBA" id="ARBA00023054"/>
    </source>
</evidence>
<dbReference type="Proteomes" id="UP001148018">
    <property type="component" value="Unassembled WGS sequence"/>
</dbReference>
<protein>
    <recommendedName>
        <fullName evidence="15">AAA+ ATPase domain-containing protein</fullName>
    </recommendedName>
</protein>
<dbReference type="SUPFAM" id="SSF52540">
    <property type="entry name" value="P-loop containing nucleoside triphosphate hydrolases"/>
    <property type="match status" value="4"/>
</dbReference>
<dbReference type="InterPro" id="IPR041658">
    <property type="entry name" value="AAA_lid_11"/>
</dbReference>
<dbReference type="FunFam" id="1.10.8.720:FF:000002">
    <property type="entry name" value="Dynein heavy chain 9, axonemal"/>
    <property type="match status" value="1"/>
</dbReference>
<dbReference type="GO" id="GO:0005930">
    <property type="term" value="C:axoneme"/>
    <property type="evidence" value="ECO:0007669"/>
    <property type="project" value="UniProtKB-SubCell"/>
</dbReference>
<evidence type="ECO:0000259" key="15">
    <source>
        <dbReference type="SMART" id="SM00382"/>
    </source>
</evidence>
<name>A0A9Q0E4J5_9TELE</name>
<dbReference type="InterPro" id="IPR035699">
    <property type="entry name" value="AAA_6"/>
</dbReference>
<dbReference type="Gene3D" id="1.20.140.100">
    <property type="entry name" value="Dynein heavy chain, N-terminal domain 2"/>
    <property type="match status" value="1"/>
</dbReference>
<dbReference type="Gene3D" id="1.20.920.20">
    <property type="match status" value="1"/>
</dbReference>
<dbReference type="InterPro" id="IPR004273">
    <property type="entry name" value="Dynein_heavy_D6_P-loop"/>
</dbReference>
<dbReference type="FunFam" id="3.40.50.300:FF:002141">
    <property type="entry name" value="Dynein heavy chain"/>
    <property type="match status" value="1"/>
</dbReference>
<evidence type="ECO:0000256" key="8">
    <source>
        <dbReference type="ARBA" id="ARBA00023017"/>
    </source>
</evidence>
<dbReference type="FunFam" id="3.10.490.20:FF:000002">
    <property type="entry name" value="Dynein axonemal heavy chain 17"/>
    <property type="match status" value="1"/>
</dbReference>
<feature type="domain" description="AAA+ ATPase" evidence="15">
    <location>
        <begin position="1452"/>
        <end position="1549"/>
    </location>
</feature>
<dbReference type="Pfam" id="PF03028">
    <property type="entry name" value="Dynein_heavy"/>
    <property type="match status" value="1"/>
</dbReference>
<evidence type="ECO:0000256" key="5">
    <source>
        <dbReference type="ARBA" id="ARBA00022737"/>
    </source>
</evidence>
<evidence type="ECO:0000256" key="10">
    <source>
        <dbReference type="ARBA" id="ARBA00023069"/>
    </source>
</evidence>
<dbReference type="GO" id="GO:0045505">
    <property type="term" value="F:dynein intermediate chain binding"/>
    <property type="evidence" value="ECO:0007669"/>
    <property type="project" value="InterPro"/>
</dbReference>
<dbReference type="InterPro" id="IPR013594">
    <property type="entry name" value="Dynein_heavy_tail"/>
</dbReference>
<dbReference type="PANTHER" id="PTHR45703">
    <property type="entry name" value="DYNEIN HEAVY CHAIN"/>
    <property type="match status" value="1"/>
</dbReference>
<comment type="similarity">
    <text evidence="2">Belongs to the dynein heavy chain family.</text>
</comment>
<evidence type="ECO:0000256" key="12">
    <source>
        <dbReference type="ARBA" id="ARBA00023212"/>
    </source>
</evidence>
<dbReference type="InterPro" id="IPR003593">
    <property type="entry name" value="AAA+_ATPase"/>
</dbReference>
<dbReference type="Pfam" id="PF18198">
    <property type="entry name" value="AAA_lid_11"/>
    <property type="match status" value="1"/>
</dbReference>
<dbReference type="Pfam" id="PF07728">
    <property type="entry name" value="AAA_5"/>
    <property type="match status" value="1"/>
</dbReference>
<dbReference type="GO" id="GO:0007018">
    <property type="term" value="P:microtubule-based movement"/>
    <property type="evidence" value="ECO:0007669"/>
    <property type="project" value="InterPro"/>
</dbReference>
<dbReference type="InterPro" id="IPR043160">
    <property type="entry name" value="Dynein_C_barrel"/>
</dbReference>
<dbReference type="GO" id="GO:0008569">
    <property type="term" value="F:minus-end-directed microtubule motor activity"/>
    <property type="evidence" value="ECO:0007669"/>
    <property type="project" value="InterPro"/>
</dbReference>
<keyword evidence="11" id="KW-0505">Motor protein</keyword>
<keyword evidence="10" id="KW-0969">Cilium</keyword>
<dbReference type="FunFam" id="1.20.920.30:FF:000003">
    <property type="entry name" value="Dynein axonemal heavy chain 17"/>
    <property type="match status" value="1"/>
</dbReference>
<keyword evidence="7" id="KW-0067">ATP-binding</keyword>
<dbReference type="InterPro" id="IPR011704">
    <property type="entry name" value="ATPase_dyneun-rel_AAA"/>
</dbReference>
<dbReference type="Gene3D" id="1.20.1270.280">
    <property type="match status" value="1"/>
</dbReference>
<keyword evidence="13" id="KW-0966">Cell projection</keyword>
<evidence type="ECO:0000256" key="4">
    <source>
        <dbReference type="ARBA" id="ARBA00022701"/>
    </source>
</evidence>
<evidence type="ECO:0000256" key="7">
    <source>
        <dbReference type="ARBA" id="ARBA00022840"/>
    </source>
</evidence>
<gene>
    <name evidence="16" type="ORF">NHX12_001448</name>
</gene>
<dbReference type="InterPro" id="IPR026983">
    <property type="entry name" value="DHC"/>
</dbReference>
<dbReference type="Gene3D" id="1.20.920.30">
    <property type="match status" value="1"/>
</dbReference>
<dbReference type="Pfam" id="PF08385">
    <property type="entry name" value="DHC_N1"/>
    <property type="match status" value="1"/>
</dbReference>
<dbReference type="InterPro" id="IPR042222">
    <property type="entry name" value="Dynein_2_N"/>
</dbReference>
<dbReference type="FunFam" id="1.10.8.710:FF:000001">
    <property type="entry name" value="Dynein axonemal heavy chain 2"/>
    <property type="match status" value="1"/>
</dbReference>
<proteinExistence type="inferred from homology"/>
<keyword evidence="8" id="KW-0243">Dynein</keyword>
<comment type="subcellular location">
    <subcellularLocation>
        <location evidence="1">Cytoplasm</location>
        <location evidence="1">Cytoskeleton</location>
        <location evidence="1">Cilium axoneme</location>
    </subcellularLocation>
</comment>
<evidence type="ECO:0000313" key="17">
    <source>
        <dbReference type="Proteomes" id="UP001148018"/>
    </source>
</evidence>
<dbReference type="Gene3D" id="1.10.8.1220">
    <property type="match status" value="1"/>
</dbReference>
<evidence type="ECO:0000256" key="13">
    <source>
        <dbReference type="ARBA" id="ARBA00023273"/>
    </source>
</evidence>
<evidence type="ECO:0000256" key="6">
    <source>
        <dbReference type="ARBA" id="ARBA00022741"/>
    </source>
</evidence>
<dbReference type="GO" id="GO:0005874">
    <property type="term" value="C:microtubule"/>
    <property type="evidence" value="ECO:0007669"/>
    <property type="project" value="UniProtKB-KW"/>
</dbReference>
<dbReference type="InterPro" id="IPR041589">
    <property type="entry name" value="DNAH3_AAA_lid_1"/>
</dbReference>
<dbReference type="Pfam" id="PF17857">
    <property type="entry name" value="AAA_lid_1"/>
    <property type="match status" value="1"/>
</dbReference>
<keyword evidence="9 14" id="KW-0175">Coiled coil</keyword>
<feature type="domain" description="AAA+ ATPase" evidence="15">
    <location>
        <begin position="1922"/>
        <end position="2064"/>
    </location>
</feature>
<dbReference type="Pfam" id="PF12777">
    <property type="entry name" value="MT"/>
    <property type="match status" value="2"/>
</dbReference>
<dbReference type="GO" id="GO:0030286">
    <property type="term" value="C:dynein complex"/>
    <property type="evidence" value="ECO:0007669"/>
    <property type="project" value="UniProtKB-KW"/>
</dbReference>
<keyword evidence="5" id="KW-0677">Repeat</keyword>
<dbReference type="Pfam" id="PF18199">
    <property type="entry name" value="Dynein_C"/>
    <property type="match status" value="1"/>
</dbReference>
<dbReference type="Gene3D" id="3.10.490.20">
    <property type="match status" value="1"/>
</dbReference>
<dbReference type="GO" id="GO:0031514">
    <property type="term" value="C:motile cilium"/>
    <property type="evidence" value="ECO:0007669"/>
    <property type="project" value="UniProtKB-ARBA"/>
</dbReference>
<dbReference type="FunFam" id="3.40.50.300:FF:000063">
    <property type="entry name" value="dynein heavy chain 6, axonemal"/>
    <property type="match status" value="1"/>
</dbReference>
<accession>A0A9Q0E4J5</accession>
<comment type="caution">
    <text evidence="16">The sequence shown here is derived from an EMBL/GenBank/DDBJ whole genome shotgun (WGS) entry which is preliminary data.</text>
</comment>
<dbReference type="Gene3D" id="3.40.50.300">
    <property type="entry name" value="P-loop containing nucleotide triphosphate hydrolases"/>
    <property type="match status" value="5"/>
</dbReference>
<evidence type="ECO:0000256" key="1">
    <source>
        <dbReference type="ARBA" id="ARBA00004430"/>
    </source>
</evidence>
<sequence>MSDEENTPSFLDDDRVQYVGGEVCRVLRLKGQHWETSAAHQDLQTTLKEFFDRGTVVTFSSHGGNITASKELCLPLLSNKMNHHLWPQVLSEDLIQHVEKMKSKTAIVQGQIMGNTILPMPSMTPQMDEPYSTIKLYGSYDPTVVHTLESMVVSWTRLVQNILKQDSAELLLKGRNPGPSEELNFWLTRKHNLLNIYHQLQNPVVKKMVNILEMAESSYEPTIKTLHGNVSDALQEARDIDLHLRPLSSRLSHLEKADFPHTEPFLPALFHTLALIWTHCRSYRRPARMVVLLQEICNLMIQQASDYLSGRNLLSEDIDEGLKRVKVVAKVLTSFRQSYDTQREALSGLAPWDFPAPLVFTCFNHFHNRVLQLEDFFEVILDFQRLEKLEFGGLRGNVYGHQAAQVHRELTHVCTVLKQRQYNPLDSQDFEKDYNDFKSKIADFECRLATIFCLAFKDCMGLESVLKLLNVIRPFLERKQIMQMFSPNFLVVQQHFREDLERCKLLYRTRLSQDGGLVKNMPHTSGALKSLEGTEVVQVHHMYMEMFTLLDQYEKDVYSGWCTGLEQVCSLNLDQPLISRKTPSGVISVNFNPQLIEVLTDYTSTLHGLAECYNQLKQTILEVEIPLVQTQLEAVDSHLKKVEADLKWQDVQSCWCFISSAKDLVQDLGGRVKKTKENCARIQSLVKGWSKQPMFCRKDNKMGALILLDDRMERVNTKYCSVKQDGASIHHLLQENLVILCADPASEAWRSYLDYVDEMVIDGLFSYVSKSLEFFVENMESQPCQAPLFEAQLLLSGPAMVFVPSLQREAGDGLHHLLEDLVGDVFKTTAVVDRVSPLEESYHDVMNGALDLLDLRKSVVDRVDSAVRQALDYQRTLECYTRLWLDDRAEFLRQFLLYGHVLSTEEEDSYVNDDLPESPPTIDMFKRQIAYYEGLYTEVSKLDDFKVFDGWFRVDVKSFKVSLLNIVKNLGDLEKFIRTTVMGLGCHVSTLEAGGCALREVMSLLVAVRDRQRATEDMFQPLKDTVVLLEQYGETILDHVYTQLESNVEDWAKTKWGQISVDQMEADLRSFAKDMQKLDREARTWDVYCALDVHVKNLLTSLRAIDFTLCAGTTLSDLLALQLHLYEEEVSNIVDKAVKEMAIEKVQLQGISQSKHVDHFLSQVSALQRQLMVADTVLVLWMEVQRTWVHLENIFMGCEDICHQLPADTHRFQTINADFKVELWLTSLEAAMRDSVRGQLSDAVCVYEDRSREQWVLDFPAQVVLTGSQVWWSNDMALVFQRLEEGYESAFRDYNKKLWRWSQLSESGHLRHNLACLTRQSVTRALQRLMEPPCCVAVPTVSQLNSLISMLLGELNSGDRQKVMTLCTIDVHARDVVGNLIAQKVSSSQAFQWLSQLRHTWDEQQSHCSVNICDAHFPYSYEYLGNTPRLVITPLTDRCYITLTQSLHLNMSGAPAGPAGTGKTETTKDLGRALGVRVCVFNCSEQMDYKSIGNIYKGLAQTGAWGCFDEFNRIAVDVLSVVAVQVKAIQDALRNQKKRPCAMVVPDMELISEIMLVAEGFLSAKILARKFITLYTLCKELLSRQDHYDWGLRAVKSVLVVAGSLRRGDKMRPEDQVLMRALRDFNMPKILSEDPEEPFILKVVQLDEILAVRHSVFVIGNAGTGKSQILRVLNKTYANLKRKPVWNDLNPKAVDTDELFGFIHPGTREWKDGLLSSLMREQANLSHPGPKWIVLDGDIDPMWIESLNTVMDDNKVLTLASNERVPLTSSMRLLFEVSQLRNATPATVSRAGILYVNPQDLGWSLYVASWIDARVHQTEGAHLTILFDKYVPRCLEQMRTSFRTITPIPENSMVQLYDYRVEFSLWWTKEMKTVKLPAQGLVFDYCLDPQTHRFLPWSDSAVLVHTAETERLRYFMHLLLQKGQPLMLVGSGGVGKTALVGNMLSGLPEGYTTAKVPFNYYTTSHTLQQRLLEKRVGRSYAPVGNRRLVYFLDDMNMPAVDSYGTVQPHTLIRQHLDYKHWYDRQKLSLKEVHNTQYVACMNPTAGSFQINPRLQRHFSVFAVNFPSPESLTSIYSQVLVGHLNQQPFSSAVQRTAPSVVHAAIAFHGKMVHHFLPTAVKFHYSFNLRDLTNGLLFASPGSVRESVDLVTLWLHESSRVYGDRMMDRKDLQLFHMVQRETLLECFQGLEGVKVSEEQPLLFCHFSQRGEQRCYTALTDWAELRSLLTEALDSYNQLNAVMNLVLFQDAMEHVCRIARILESPRGYGLMVGVGGSGKQSLTRLAAHISSMEVFQITPSKSYGLQDLKVDLARLFLKTGVKNQRIVFLLTDSQILDERFLLIINDLLASGEIPELFSEEEADGVVSGLRSEVRLHGLLDTKDNCWRFFLDRVRLQLKVVLCLTPVSSSLRVRTRRFPALVNCSTVNWFHEWTPEALQSVSLSFLREVDDIEPAVQESISLFMAYVHTSVNEASEKYQCNEKRYNYTTPKSFLQQITLYRNLLQKSRTELQYKMNRLQCGLQKLQTTAVQVDNLKAKLASQEAELTVKNRNTESLIGKIGLQTEKARAKKEAADLEAKKVAVIQAEVSMNQRDCERDLATAEPALEAAMAALNTLNKVNLTELKTFPSPPAAVLNVCAAVMVLLAPRGRVPKDRSWKAARAFMGKVDDFLQTLVSYDKEHIPEACLSVVKQEYLKNPAFHPDLVMTKSTAAAGLCAWIINIVRYYEFKKATAEKVSCQEEVSRTNQTIELANRLVEGLESEKKRWSQTVVQYTDQQKTLCGNMLLAAAFVSYLGYFTRQYRLELLHHSWIPFLHSLKVSIPLTDHLDPVLMLTDDATVAAWHNQGLPDNRMSIENAAIFTASQRWPLIIDPQQQGSKWIRSQYASRLRVVHLGQKGYLEVIERALACGDTVLMENLTEMVDPILDPLLGKHTIKRGRYIWFGGKECEYNSNFKLILHTKLANPHFPPEIQAQTTLIDFSVTHVGLEEQILGQVVTSERPDLEVLKRVLTTQQNHFKIELKSLEDQLLSYLSTAEGNFLGDISLVERLEGTKTAAAHIHLKVMEAIENETKINEARELYRPAAERASLLYFIINDLRLINPMYQFSLKAFNTVFVKAMGQAERDEDVRARVDHLTEAITYSVFLYISQGLFQRDKLTFLSHTAFQILLKQGSIDIQEFNFLLLFPVMPSKASPTLCSLESLGGLDRDIESSPKSWRKIVESKCPEKERLPHDWKHRSSLQKLLILRALRPDRMTYSLKNFVAESMGSKYVESSGLEFEKSFEDSGPSTPVFFILSPGVNPLRHVEKLERAERVLRSASQCGHWVFLQNVDLVRRWLPALEVLLEAVAVNAHPGYRVFLSGEPAPHAQCHVIPRGVLENAVKIANAPPTGMSASLHAALNNFSQDTLDMSLREREFNSLFFSLCYFHACVTERRKFGPQGWNQKYPFNSGDLTVSVNILYNYLEDNTKLPLEDLCYLFGEIIYGGHITDPWDRRLCQTYLQEYMHPELLDGELHLCPGFSAPPFLDYSGYHGYVDECLPAENPTLYGLHPNAELDFLTVTSDGLFRTLLELQPRGSCRGEGASQGTEDKVTCQLDDLLDLLPEEYNMADIMAKSSARGPYCSVCCQECERMNLLLAEMSRSLKELGLGLKGELTMSSSMESLQSALFSDSVPESWAKLSYPSTKTLQQWFLDVVCSCRELDSWSQDLVLPAVVWLPGLFNPQAFLTAVMQSTARKNRWPLDQMSLSVDVTKKTKEDYGHPPREGAYVHGLFMEGARWDTQEGVLSEGLLRELTSAMPVLYVRAGPSDQWDLTNTYECPVYRTKLRGPTCIWTFHLKTKQPSAKWVMGGVALLLSV</sequence>
<dbReference type="InterPro" id="IPR024317">
    <property type="entry name" value="Dynein_heavy_chain_D4_dom"/>
</dbReference>
<dbReference type="FunFam" id="1.10.8.1220:FF:000001">
    <property type="entry name" value="Dynein axonemal heavy chain 5"/>
    <property type="match status" value="1"/>
</dbReference>
<dbReference type="GO" id="GO:0016887">
    <property type="term" value="F:ATP hydrolysis activity"/>
    <property type="evidence" value="ECO:0007669"/>
    <property type="project" value="InterPro"/>
</dbReference>
<dbReference type="Pfam" id="PF08393">
    <property type="entry name" value="DHC_N2"/>
    <property type="match status" value="1"/>
</dbReference>
<dbReference type="PANTHER" id="PTHR45703:SF12">
    <property type="entry name" value="DYNEIN AXONEMAL HEAVY CHAIN 11"/>
    <property type="match status" value="1"/>
</dbReference>
<dbReference type="FunFam" id="3.40.50.300:FF:000049">
    <property type="entry name" value="Dynein, axonemal, heavy chain 5"/>
    <property type="match status" value="1"/>
</dbReference>
<dbReference type="Pfam" id="PF12781">
    <property type="entry name" value="AAA_9"/>
    <property type="match status" value="1"/>
</dbReference>
<evidence type="ECO:0000313" key="16">
    <source>
        <dbReference type="EMBL" id="KAJ3597932.1"/>
    </source>
</evidence>
<dbReference type="GO" id="GO:0051959">
    <property type="term" value="F:dynein light intermediate chain binding"/>
    <property type="evidence" value="ECO:0007669"/>
    <property type="project" value="InterPro"/>
</dbReference>
<dbReference type="SMART" id="SM00382">
    <property type="entry name" value="AAA"/>
    <property type="match status" value="2"/>
</dbReference>
<dbReference type="Pfam" id="PF12775">
    <property type="entry name" value="AAA_7"/>
    <property type="match status" value="1"/>
</dbReference>
<dbReference type="InterPro" id="IPR041228">
    <property type="entry name" value="Dynein_C"/>
</dbReference>
<dbReference type="InterPro" id="IPR042219">
    <property type="entry name" value="AAA_lid_11_sf"/>
</dbReference>
<dbReference type="FunFam" id="3.40.50.300:FF:000945">
    <property type="entry name" value="Dynein axonemal heavy chain 9"/>
    <property type="match status" value="1"/>
</dbReference>
<dbReference type="InterPro" id="IPR024743">
    <property type="entry name" value="Dynein_HC_stalk"/>
</dbReference>
<evidence type="ECO:0000256" key="11">
    <source>
        <dbReference type="ARBA" id="ARBA00023175"/>
    </source>
</evidence>
<dbReference type="FunFam" id="1.20.1270.280:FF:000003">
    <property type="entry name" value="Dynein axonemal heavy chain 17"/>
    <property type="match status" value="1"/>
</dbReference>
<dbReference type="EMBL" id="JANIIK010000109">
    <property type="protein sequence ID" value="KAJ3597932.1"/>
    <property type="molecule type" value="Genomic_DNA"/>
</dbReference>
<feature type="coiled-coil region" evidence="14">
    <location>
        <begin position="2738"/>
        <end position="2772"/>
    </location>
</feature>
<evidence type="ECO:0000256" key="14">
    <source>
        <dbReference type="SAM" id="Coils"/>
    </source>
</evidence>
<organism evidence="16 17">
    <name type="scientific">Muraenolepis orangiensis</name>
    <name type="common">Patagonian moray cod</name>
    <dbReference type="NCBI Taxonomy" id="630683"/>
    <lineage>
        <taxon>Eukaryota</taxon>
        <taxon>Metazoa</taxon>
        <taxon>Chordata</taxon>
        <taxon>Craniata</taxon>
        <taxon>Vertebrata</taxon>
        <taxon>Euteleostomi</taxon>
        <taxon>Actinopterygii</taxon>
        <taxon>Neopterygii</taxon>
        <taxon>Teleostei</taxon>
        <taxon>Neoteleostei</taxon>
        <taxon>Acanthomorphata</taxon>
        <taxon>Zeiogadaria</taxon>
        <taxon>Gadariae</taxon>
        <taxon>Gadiformes</taxon>
        <taxon>Muraenolepidoidei</taxon>
        <taxon>Muraenolepididae</taxon>
        <taxon>Muraenolepis</taxon>
    </lineage>
</organism>
<dbReference type="Gene3D" id="1.10.8.720">
    <property type="entry name" value="Region D6 of dynein motor"/>
    <property type="match status" value="1"/>
</dbReference>
<dbReference type="InterPro" id="IPR027417">
    <property type="entry name" value="P-loop_NTPase"/>
</dbReference>
<keyword evidence="4" id="KW-0493">Microtubule</keyword>
<dbReference type="Gene3D" id="6.10.140.1060">
    <property type="match status" value="1"/>
</dbReference>
<dbReference type="InterPro" id="IPR035706">
    <property type="entry name" value="AAA_9"/>
</dbReference>
<keyword evidence="3" id="KW-0963">Cytoplasm</keyword>
<feature type="coiled-coil region" evidence="14">
    <location>
        <begin position="2521"/>
        <end position="2582"/>
    </location>
</feature>
<dbReference type="GO" id="GO:0005524">
    <property type="term" value="F:ATP binding"/>
    <property type="evidence" value="ECO:0007669"/>
    <property type="project" value="UniProtKB-KW"/>
</dbReference>
<reference evidence="16" key="1">
    <citation type="submission" date="2022-07" db="EMBL/GenBank/DDBJ databases">
        <title>Chromosome-level genome of Muraenolepis orangiensis.</title>
        <authorList>
            <person name="Kim J."/>
        </authorList>
    </citation>
    <scope>NUCLEOTIDE SEQUENCE</scope>
    <source>
        <strain evidence="16">KU_S4_2022</strain>
        <tissue evidence="16">Muscle</tissue>
    </source>
</reference>
<dbReference type="InterPro" id="IPR013602">
    <property type="entry name" value="Dynein_heavy_linker"/>
</dbReference>
<keyword evidence="17" id="KW-1185">Reference proteome</keyword>